<protein>
    <submittedName>
        <fullName evidence="1">Uncharacterized protein</fullName>
    </submittedName>
</protein>
<organism evidence="1 2">
    <name type="scientific">Cyclotella cryptica</name>
    <dbReference type="NCBI Taxonomy" id="29204"/>
    <lineage>
        <taxon>Eukaryota</taxon>
        <taxon>Sar</taxon>
        <taxon>Stramenopiles</taxon>
        <taxon>Ochrophyta</taxon>
        <taxon>Bacillariophyta</taxon>
        <taxon>Coscinodiscophyceae</taxon>
        <taxon>Thalassiosirophycidae</taxon>
        <taxon>Stephanodiscales</taxon>
        <taxon>Stephanodiscaceae</taxon>
        <taxon>Cyclotella</taxon>
    </lineage>
</organism>
<reference evidence="1 2" key="1">
    <citation type="journal article" date="2020" name="G3 (Bethesda)">
        <title>Improved Reference Genome for Cyclotella cryptica CCMP332, a Model for Cell Wall Morphogenesis, Salinity Adaptation, and Lipid Production in Diatoms (Bacillariophyta).</title>
        <authorList>
            <person name="Roberts W.R."/>
            <person name="Downey K.M."/>
            <person name="Ruck E.C."/>
            <person name="Traller J.C."/>
            <person name="Alverson A.J."/>
        </authorList>
    </citation>
    <scope>NUCLEOTIDE SEQUENCE [LARGE SCALE GENOMIC DNA]</scope>
    <source>
        <strain evidence="1 2">CCMP332</strain>
    </source>
</reference>
<proteinExistence type="predicted"/>
<accession>A0ABD3PXV7</accession>
<name>A0ABD3PXV7_9STRA</name>
<gene>
    <name evidence="1" type="ORF">HJC23_009390</name>
</gene>
<keyword evidence="2" id="KW-1185">Reference proteome</keyword>
<dbReference type="EMBL" id="JABMIG020000099">
    <property type="protein sequence ID" value="KAL3792662.1"/>
    <property type="molecule type" value="Genomic_DNA"/>
</dbReference>
<dbReference type="Proteomes" id="UP001516023">
    <property type="component" value="Unassembled WGS sequence"/>
</dbReference>
<dbReference type="AlphaFoldDB" id="A0ABD3PXV7"/>
<comment type="caution">
    <text evidence="1">The sequence shown here is derived from an EMBL/GenBank/DDBJ whole genome shotgun (WGS) entry which is preliminary data.</text>
</comment>
<evidence type="ECO:0000313" key="2">
    <source>
        <dbReference type="Proteomes" id="UP001516023"/>
    </source>
</evidence>
<sequence length="63" mass="7127">MTMSDAREKSPEASGCTPSRFMFRPDVVDIANKTKTMPSREVSYRMLYATSLAWPTHCNLAIK</sequence>
<evidence type="ECO:0000313" key="1">
    <source>
        <dbReference type="EMBL" id="KAL3792662.1"/>
    </source>
</evidence>